<dbReference type="InterPro" id="IPR051316">
    <property type="entry name" value="Zinc-reg_GTPase_activator"/>
</dbReference>
<dbReference type="GO" id="GO:0000166">
    <property type="term" value="F:nucleotide binding"/>
    <property type="evidence" value="ECO:0007669"/>
    <property type="project" value="UniProtKB-KW"/>
</dbReference>
<proteinExistence type="inferred from homology"/>
<evidence type="ECO:0000256" key="4">
    <source>
        <dbReference type="ARBA" id="ARBA00034320"/>
    </source>
</evidence>
<keyword evidence="6" id="KW-0812">Transmembrane</keyword>
<comment type="caution">
    <text evidence="9">The sequence shown here is derived from an EMBL/GenBank/DDBJ whole genome shotgun (WGS) entry which is preliminary data.</text>
</comment>
<dbReference type="OMA" id="GCMCCSG"/>
<organism evidence="9 10">
    <name type="scientific">Cafeteria roenbergensis</name>
    <name type="common">Marine flagellate</name>
    <dbReference type="NCBI Taxonomy" id="33653"/>
    <lineage>
        <taxon>Eukaryota</taxon>
        <taxon>Sar</taxon>
        <taxon>Stramenopiles</taxon>
        <taxon>Bigyra</taxon>
        <taxon>Opalozoa</taxon>
        <taxon>Bicosoecida</taxon>
        <taxon>Cafeteriaceae</taxon>
        <taxon>Cafeteria</taxon>
    </lineage>
</organism>
<dbReference type="InterPro" id="IPR036627">
    <property type="entry name" value="CobW-likC_sf"/>
</dbReference>
<dbReference type="Gene3D" id="3.30.1220.10">
    <property type="entry name" value="CobW-like, C-terminal domain"/>
    <property type="match status" value="1"/>
</dbReference>
<dbReference type="Pfam" id="PF02492">
    <property type="entry name" value="cobW"/>
    <property type="match status" value="1"/>
</dbReference>
<evidence type="ECO:0008006" key="11">
    <source>
        <dbReference type="Google" id="ProtNLM"/>
    </source>
</evidence>
<dbReference type="GO" id="GO:0005737">
    <property type="term" value="C:cytoplasm"/>
    <property type="evidence" value="ECO:0007669"/>
    <property type="project" value="TreeGrafter"/>
</dbReference>
<dbReference type="GO" id="GO:0016787">
    <property type="term" value="F:hydrolase activity"/>
    <property type="evidence" value="ECO:0007669"/>
    <property type="project" value="UniProtKB-KW"/>
</dbReference>
<dbReference type="CDD" id="cd03112">
    <property type="entry name" value="CobW-like"/>
    <property type="match status" value="1"/>
</dbReference>
<protein>
    <recommendedName>
        <fullName evidence="11">CobW C-terminal domain-containing protein</fullName>
    </recommendedName>
</protein>
<gene>
    <name evidence="9" type="ORF">FNF29_00831</name>
</gene>
<reference evidence="9 10" key="1">
    <citation type="submission" date="2019-07" db="EMBL/GenBank/DDBJ databases">
        <title>Genomes of Cafeteria roenbergensis.</title>
        <authorList>
            <person name="Fischer M.G."/>
            <person name="Hackl T."/>
            <person name="Roman M."/>
        </authorList>
    </citation>
    <scope>NUCLEOTIDE SEQUENCE [LARGE SCALE GENOMIC DNA]</scope>
    <source>
        <strain evidence="9 10">BVI</strain>
    </source>
</reference>
<evidence type="ECO:0000313" key="10">
    <source>
        <dbReference type="Proteomes" id="UP000323011"/>
    </source>
</evidence>
<feature type="transmembrane region" description="Helical" evidence="6">
    <location>
        <begin position="21"/>
        <end position="42"/>
    </location>
</feature>
<keyword evidence="2" id="KW-0378">Hydrolase</keyword>
<keyword evidence="1" id="KW-0547">Nucleotide-binding</keyword>
<dbReference type="Pfam" id="PF07683">
    <property type="entry name" value="CobW_C"/>
    <property type="match status" value="1"/>
</dbReference>
<dbReference type="InterPro" id="IPR011629">
    <property type="entry name" value="CobW-like_C"/>
</dbReference>
<dbReference type="EMBL" id="VLTN01000003">
    <property type="protein sequence ID" value="KAA0156720.1"/>
    <property type="molecule type" value="Genomic_DNA"/>
</dbReference>
<name>A0A5A8CX30_CAFRO</name>
<evidence type="ECO:0000256" key="5">
    <source>
        <dbReference type="ARBA" id="ARBA00049117"/>
    </source>
</evidence>
<sequence length="482" mass="49814">MEGIWLALGLGDSPSGSGPTLLVWLVIGSATLLAAHLVSVLLQQLRIGRIRDKRSKLSAAAAAWGDSDRIPVTIVTGFLGAGKTTLLNALLRCKDSRICVIENEVGSVGLDHDLLRGATEGFAKDVFVLANGCVCCSAGSGGTGGELERVLDLVLDIALATREAGEPPVDHVVIETSGLADPAPLVELFFTAGGADDSSASPSRAFELRGVVTVADAKNILRHLPGDVAAAAGRRTDPADSELSSAWLAGSGAAVEAGRQVAFADRIWLNKVDLVGAEAVAEAERAIARVNPMAELTRCVQAVPLGETREKDGPPTRGQVALLSAARSAWTAPPAAARLAACGHSHGSAKEAAGCEQCAGEAAPHSHSATEARTLRARGAVLRPALEAWLARLVSDGDRWHRLYRIKGAVRLLESDAAPGDDPAWAVIQGVHSEVHVEPWPEGAAPPDDGAGSGFVVLIGRRISDAELAGLQEGLDACMAGL</sequence>
<accession>A0A5A8CX30</accession>
<dbReference type="PANTHER" id="PTHR13748">
    <property type="entry name" value="COBW-RELATED"/>
    <property type="match status" value="1"/>
</dbReference>
<feature type="domain" description="CobW/HypB/UreG nucleotide-binding" evidence="7">
    <location>
        <begin position="71"/>
        <end position="296"/>
    </location>
</feature>
<evidence type="ECO:0000256" key="2">
    <source>
        <dbReference type="ARBA" id="ARBA00022801"/>
    </source>
</evidence>
<dbReference type="AlphaFoldDB" id="A0A5A8CX30"/>
<dbReference type="PANTHER" id="PTHR13748:SF62">
    <property type="entry name" value="COBW DOMAIN-CONTAINING PROTEIN"/>
    <property type="match status" value="1"/>
</dbReference>
<evidence type="ECO:0000259" key="7">
    <source>
        <dbReference type="Pfam" id="PF02492"/>
    </source>
</evidence>
<dbReference type="InterPro" id="IPR003495">
    <property type="entry name" value="CobW/HypB/UreG_nucleotide-bd"/>
</dbReference>
<keyword evidence="6" id="KW-0472">Membrane</keyword>
<evidence type="ECO:0000256" key="1">
    <source>
        <dbReference type="ARBA" id="ARBA00022741"/>
    </source>
</evidence>
<dbReference type="Proteomes" id="UP000323011">
    <property type="component" value="Unassembled WGS sequence"/>
</dbReference>
<evidence type="ECO:0000256" key="3">
    <source>
        <dbReference type="ARBA" id="ARBA00023186"/>
    </source>
</evidence>
<evidence type="ECO:0000259" key="8">
    <source>
        <dbReference type="Pfam" id="PF07683"/>
    </source>
</evidence>
<keyword evidence="6" id="KW-1133">Transmembrane helix</keyword>
<evidence type="ECO:0000313" key="9">
    <source>
        <dbReference type="EMBL" id="KAA0156720.1"/>
    </source>
</evidence>
<dbReference type="SUPFAM" id="SSF52540">
    <property type="entry name" value="P-loop containing nucleoside triphosphate hydrolases"/>
    <property type="match status" value="1"/>
</dbReference>
<keyword evidence="3" id="KW-0143">Chaperone</keyword>
<comment type="similarity">
    <text evidence="4">Belongs to the SIMIBI class G3E GTPase family. ZNG1 subfamily.</text>
</comment>
<feature type="domain" description="CobW C-terminal" evidence="8">
    <location>
        <begin position="373"/>
        <end position="478"/>
    </location>
</feature>
<dbReference type="SUPFAM" id="SSF90002">
    <property type="entry name" value="Hypothetical protein YjiA, C-terminal domain"/>
    <property type="match status" value="1"/>
</dbReference>
<keyword evidence="10" id="KW-1185">Reference proteome</keyword>
<evidence type="ECO:0000256" key="6">
    <source>
        <dbReference type="SAM" id="Phobius"/>
    </source>
</evidence>
<dbReference type="InterPro" id="IPR027417">
    <property type="entry name" value="P-loop_NTPase"/>
</dbReference>
<dbReference type="Gene3D" id="3.40.50.300">
    <property type="entry name" value="P-loop containing nucleotide triphosphate hydrolases"/>
    <property type="match status" value="1"/>
</dbReference>
<comment type="catalytic activity">
    <reaction evidence="5">
        <text>GTP + H2O = GDP + phosphate + H(+)</text>
        <dbReference type="Rhea" id="RHEA:19669"/>
        <dbReference type="ChEBI" id="CHEBI:15377"/>
        <dbReference type="ChEBI" id="CHEBI:15378"/>
        <dbReference type="ChEBI" id="CHEBI:37565"/>
        <dbReference type="ChEBI" id="CHEBI:43474"/>
        <dbReference type="ChEBI" id="CHEBI:58189"/>
    </reaction>
    <physiologicalReaction direction="left-to-right" evidence="5">
        <dbReference type="Rhea" id="RHEA:19670"/>
    </physiologicalReaction>
</comment>